<keyword evidence="6" id="KW-0276">Fatty acid metabolism</keyword>
<feature type="domain" description="Beta-ketoacyl-[acyl-carrier-protein] synthase III N-terminal" evidence="12">
    <location>
        <begin position="105"/>
        <end position="185"/>
    </location>
</feature>
<comment type="pathway">
    <text evidence="1">Lipid metabolism.</text>
</comment>
<dbReference type="InterPro" id="IPR004655">
    <property type="entry name" value="FabH"/>
</dbReference>
<dbReference type="InterPro" id="IPR013747">
    <property type="entry name" value="ACP_syn_III_C"/>
</dbReference>
<sequence length="361" mass="37216">MVSIAAVISGLGASLPERVVSNEDLAASLDTSDAWIRSRTGIVRRRMVEPGTSTGDLAVAAGRAALSSAGSSADFVLLATTPDQPCPATAPQVAHRLGLEGVPVLDVSAVCSGFGYALALARALVASGACSRPLVIGAETYTSIVNQLDRDTAVIFGDGAGAVLLHEGDSTEPGAIHALDLGSDGAGSGLIEIAAGGSRCPRTGGALSCEQRYFRMRGREVYGQAVRRMATSVRTVLARAGWSNQSIRAFIGHQANQRILDAVSDRLGVETNYRFGNIAEVGNTAAASIPLAMADTTARRLVRPGARTILMAFGGGLTWGSVALSWPDALPVHLPPQHPPARQNIPAPPDGTVPGTRSTPL</sequence>
<evidence type="ECO:0000256" key="1">
    <source>
        <dbReference type="ARBA" id="ARBA00005189"/>
    </source>
</evidence>
<dbReference type="Proteomes" id="UP000587462">
    <property type="component" value="Unassembled WGS sequence"/>
</dbReference>
<keyword evidence="14" id="KW-1185">Reference proteome</keyword>
<evidence type="ECO:0000256" key="8">
    <source>
        <dbReference type="ARBA" id="ARBA00023160"/>
    </source>
</evidence>
<dbReference type="EMBL" id="JABBXF010000049">
    <property type="protein sequence ID" value="NVK80273.1"/>
    <property type="molecule type" value="Genomic_DNA"/>
</dbReference>
<dbReference type="GO" id="GO:0033818">
    <property type="term" value="F:beta-ketoacyl-acyl-carrier-protein synthase III activity"/>
    <property type="evidence" value="ECO:0007669"/>
    <property type="project" value="UniProtKB-EC"/>
</dbReference>
<dbReference type="RefSeq" id="WP_171084015.1">
    <property type="nucleotide sequence ID" value="NZ_BNBU01000008.1"/>
</dbReference>
<dbReference type="CDD" id="cd00830">
    <property type="entry name" value="KAS_III"/>
    <property type="match status" value="1"/>
</dbReference>
<keyword evidence="7" id="KW-0443">Lipid metabolism</keyword>
<organism evidence="13 14">
    <name type="scientific">Streptomyces morookaense</name>
    <name type="common">Streptoverticillium morookaense</name>
    <dbReference type="NCBI Taxonomy" id="1970"/>
    <lineage>
        <taxon>Bacteria</taxon>
        <taxon>Bacillati</taxon>
        <taxon>Actinomycetota</taxon>
        <taxon>Actinomycetes</taxon>
        <taxon>Kitasatosporales</taxon>
        <taxon>Streptomycetaceae</taxon>
        <taxon>Streptomyces</taxon>
    </lineage>
</organism>
<dbReference type="GO" id="GO:0044550">
    <property type="term" value="P:secondary metabolite biosynthetic process"/>
    <property type="evidence" value="ECO:0007669"/>
    <property type="project" value="TreeGrafter"/>
</dbReference>
<dbReference type="Pfam" id="PF08541">
    <property type="entry name" value="ACP_syn_III_C"/>
    <property type="match status" value="1"/>
</dbReference>
<dbReference type="Gene3D" id="3.40.47.10">
    <property type="match status" value="1"/>
</dbReference>
<evidence type="ECO:0000256" key="5">
    <source>
        <dbReference type="ARBA" id="ARBA00022679"/>
    </source>
</evidence>
<dbReference type="InterPro" id="IPR013751">
    <property type="entry name" value="ACP_syn_III_N"/>
</dbReference>
<dbReference type="PANTHER" id="PTHR34069:SF2">
    <property type="entry name" value="BETA-KETOACYL-[ACYL-CARRIER-PROTEIN] SYNTHASE III"/>
    <property type="match status" value="1"/>
</dbReference>
<keyword evidence="9 13" id="KW-0012">Acyltransferase</keyword>
<feature type="region of interest" description="Disordered" evidence="10">
    <location>
        <begin position="334"/>
        <end position="361"/>
    </location>
</feature>
<evidence type="ECO:0000313" key="14">
    <source>
        <dbReference type="Proteomes" id="UP000587462"/>
    </source>
</evidence>
<dbReference type="NCBIfam" id="NF006829">
    <property type="entry name" value="PRK09352.1"/>
    <property type="match status" value="1"/>
</dbReference>
<evidence type="ECO:0000256" key="7">
    <source>
        <dbReference type="ARBA" id="ARBA00023098"/>
    </source>
</evidence>
<keyword evidence="3" id="KW-0963">Cytoplasm</keyword>
<comment type="caution">
    <text evidence="13">The sequence shown here is derived from an EMBL/GenBank/DDBJ whole genome shotgun (WGS) entry which is preliminary data.</text>
</comment>
<reference evidence="13 14" key="1">
    <citation type="submission" date="2020-04" db="EMBL/GenBank/DDBJ databases">
        <title>Draft Genome Sequence of Streptomyces morookaense DSM 40503, an 8-azaguanine-producing strain.</title>
        <authorList>
            <person name="Qi J."/>
            <person name="Gao J.-M."/>
        </authorList>
    </citation>
    <scope>NUCLEOTIDE SEQUENCE [LARGE SCALE GENOMIC DNA]</scope>
    <source>
        <strain evidence="13 14">DSM 40503</strain>
    </source>
</reference>
<evidence type="ECO:0000256" key="2">
    <source>
        <dbReference type="ARBA" id="ARBA00008642"/>
    </source>
</evidence>
<dbReference type="AlphaFoldDB" id="A0A7Y7B760"/>
<keyword evidence="8" id="KW-0275">Fatty acid biosynthesis</keyword>
<evidence type="ECO:0000256" key="10">
    <source>
        <dbReference type="SAM" id="MobiDB-lite"/>
    </source>
</evidence>
<accession>A0A7Y7B760</accession>
<dbReference type="PANTHER" id="PTHR34069">
    <property type="entry name" value="3-OXOACYL-[ACYL-CARRIER-PROTEIN] SYNTHASE 3"/>
    <property type="match status" value="1"/>
</dbReference>
<name>A0A7Y7B760_STRMO</name>
<keyword evidence="5 13" id="KW-0808">Transferase</keyword>
<comment type="similarity">
    <text evidence="2">Belongs to the thiolase-like superfamily. FabH family.</text>
</comment>
<evidence type="ECO:0000256" key="6">
    <source>
        <dbReference type="ARBA" id="ARBA00022832"/>
    </source>
</evidence>
<dbReference type="Pfam" id="PF08545">
    <property type="entry name" value="ACP_syn_III"/>
    <property type="match status" value="1"/>
</dbReference>
<feature type="domain" description="Beta-ketoacyl-[acyl-carrier-protein] synthase III C-terminal" evidence="11">
    <location>
        <begin position="237"/>
        <end position="326"/>
    </location>
</feature>
<dbReference type="GO" id="GO:0004315">
    <property type="term" value="F:3-oxoacyl-[acyl-carrier-protein] synthase activity"/>
    <property type="evidence" value="ECO:0007669"/>
    <property type="project" value="InterPro"/>
</dbReference>
<dbReference type="NCBIfam" id="TIGR00747">
    <property type="entry name" value="fabH"/>
    <property type="match status" value="1"/>
</dbReference>
<evidence type="ECO:0000256" key="9">
    <source>
        <dbReference type="ARBA" id="ARBA00023315"/>
    </source>
</evidence>
<protein>
    <submittedName>
        <fullName evidence="13">Beta-ketoacyl-ACP synthase 3</fullName>
        <ecNumber evidence="13">2.3.1.180</ecNumber>
    </submittedName>
</protein>
<proteinExistence type="inferred from homology"/>
<evidence type="ECO:0000256" key="3">
    <source>
        <dbReference type="ARBA" id="ARBA00022490"/>
    </source>
</evidence>
<dbReference type="SUPFAM" id="SSF53901">
    <property type="entry name" value="Thiolase-like"/>
    <property type="match status" value="1"/>
</dbReference>
<keyword evidence="4" id="KW-0444">Lipid biosynthesis</keyword>
<gene>
    <name evidence="13" type="ORF">HG542_21810</name>
</gene>
<evidence type="ECO:0000259" key="12">
    <source>
        <dbReference type="Pfam" id="PF08545"/>
    </source>
</evidence>
<evidence type="ECO:0000313" key="13">
    <source>
        <dbReference type="EMBL" id="NVK80273.1"/>
    </source>
</evidence>
<evidence type="ECO:0000256" key="4">
    <source>
        <dbReference type="ARBA" id="ARBA00022516"/>
    </source>
</evidence>
<evidence type="ECO:0000259" key="11">
    <source>
        <dbReference type="Pfam" id="PF08541"/>
    </source>
</evidence>
<dbReference type="InterPro" id="IPR016039">
    <property type="entry name" value="Thiolase-like"/>
</dbReference>
<dbReference type="EC" id="2.3.1.180" evidence="13"/>
<dbReference type="GO" id="GO:0006633">
    <property type="term" value="P:fatty acid biosynthetic process"/>
    <property type="evidence" value="ECO:0007669"/>
    <property type="project" value="UniProtKB-KW"/>
</dbReference>